<keyword evidence="4" id="KW-0680">Restriction system</keyword>
<dbReference type="InterPro" id="IPR029063">
    <property type="entry name" value="SAM-dependent_MTases_sf"/>
</dbReference>
<gene>
    <name evidence="7" type="ORF">AAAU72_06235</name>
</gene>
<evidence type="ECO:0000256" key="5">
    <source>
        <dbReference type="RuleBase" id="RU362026"/>
    </source>
</evidence>
<dbReference type="GO" id="GO:0032259">
    <property type="term" value="P:methylation"/>
    <property type="evidence" value="ECO:0007669"/>
    <property type="project" value="UniProtKB-KW"/>
</dbReference>
<sequence length="244" mass="28159">MMEAHKSEPSICFNLDCMEGMKAFPDKLFDLAVVDPPYFSGPERRGYYGSRVSKTGVHRDYPITPKWDVPGKDYFDELLRVSKHYIIWGCNYFDYHFAPGRIVWDKCNGGTSFSDCEIAATDLFDSVRLFRYMWNGMMQGKSIHEGHIQQGNKTLNEKRIHPTQKPVALYSWIFQKYAKPGQMILDTHVGSGSSRIAAYDAGLYFTGFEISQEYFLLQKKRYKAYTAQTDMFHAEGVNKCESNH</sequence>
<evidence type="ECO:0000256" key="4">
    <source>
        <dbReference type="ARBA" id="ARBA00022747"/>
    </source>
</evidence>
<dbReference type="GO" id="GO:0008168">
    <property type="term" value="F:methyltransferase activity"/>
    <property type="evidence" value="ECO:0007669"/>
    <property type="project" value="UniProtKB-KW"/>
</dbReference>
<evidence type="ECO:0000256" key="1">
    <source>
        <dbReference type="ARBA" id="ARBA00006594"/>
    </source>
</evidence>
<dbReference type="SUPFAM" id="SSF53335">
    <property type="entry name" value="S-adenosyl-L-methionine-dependent methyltransferases"/>
    <property type="match status" value="1"/>
</dbReference>
<dbReference type="PRINTS" id="PR00508">
    <property type="entry name" value="S21N4MTFRASE"/>
</dbReference>
<dbReference type="Pfam" id="PF01555">
    <property type="entry name" value="N6_N4_Mtase"/>
    <property type="match status" value="1"/>
</dbReference>
<dbReference type="InterPro" id="IPR002941">
    <property type="entry name" value="DNA_methylase_N4/N6"/>
</dbReference>
<dbReference type="PROSITE" id="PS00092">
    <property type="entry name" value="N6_MTASE"/>
    <property type="match status" value="1"/>
</dbReference>
<dbReference type="EC" id="2.1.1.-" evidence="5"/>
<feature type="domain" description="DNA methylase N-4/N-6" evidence="6">
    <location>
        <begin position="148"/>
        <end position="216"/>
    </location>
</feature>
<evidence type="ECO:0000259" key="6">
    <source>
        <dbReference type="Pfam" id="PF01555"/>
    </source>
</evidence>
<comment type="similarity">
    <text evidence="1 5">Belongs to the N(4)/N(6)-methyltransferase family.</text>
</comment>
<evidence type="ECO:0000256" key="2">
    <source>
        <dbReference type="ARBA" id="ARBA00022603"/>
    </source>
</evidence>
<comment type="caution">
    <text evidence="7">The sequence shown here is derived from an EMBL/GenBank/DDBJ whole genome shotgun (WGS) entry which is preliminary data.</text>
</comment>
<accession>A0ABV1ILS5</accession>
<dbReference type="InterPro" id="IPR002052">
    <property type="entry name" value="DNA_methylase_N6_adenine_CS"/>
</dbReference>
<evidence type="ECO:0000256" key="3">
    <source>
        <dbReference type="ARBA" id="ARBA00022679"/>
    </source>
</evidence>
<dbReference type="EMBL" id="JBBNIB010000106">
    <property type="protein sequence ID" value="MEQ2687776.1"/>
    <property type="molecule type" value="Genomic_DNA"/>
</dbReference>
<dbReference type="InterPro" id="IPR001091">
    <property type="entry name" value="RM_Methyltransferase"/>
</dbReference>
<evidence type="ECO:0000313" key="7">
    <source>
        <dbReference type="EMBL" id="MEQ2687776.1"/>
    </source>
</evidence>
<dbReference type="RefSeq" id="WP_227623360.1">
    <property type="nucleotide sequence ID" value="NZ_JBBNIB010000106.1"/>
</dbReference>
<evidence type="ECO:0000313" key="8">
    <source>
        <dbReference type="Proteomes" id="UP001439984"/>
    </source>
</evidence>
<organism evidence="7 8">
    <name type="scientific">Faecalibacterium longum</name>
    <dbReference type="NCBI Taxonomy" id="1851428"/>
    <lineage>
        <taxon>Bacteria</taxon>
        <taxon>Bacillati</taxon>
        <taxon>Bacillota</taxon>
        <taxon>Clostridia</taxon>
        <taxon>Eubacteriales</taxon>
        <taxon>Oscillospiraceae</taxon>
        <taxon>Faecalibacterium</taxon>
    </lineage>
</organism>
<name>A0ABV1ILS5_9FIRM</name>
<reference evidence="7 8" key="1">
    <citation type="submission" date="2024-04" db="EMBL/GenBank/DDBJ databases">
        <title>Human intestinal bacterial collection.</title>
        <authorList>
            <person name="Pauvert C."/>
            <person name="Hitch T.C.A."/>
            <person name="Clavel T."/>
        </authorList>
    </citation>
    <scope>NUCLEOTIDE SEQUENCE [LARGE SCALE GENOMIC DNA]</scope>
    <source>
        <strain evidence="7 8">CLA-AA-H236</strain>
    </source>
</reference>
<keyword evidence="8" id="KW-1185">Reference proteome</keyword>
<keyword evidence="3" id="KW-0808">Transferase</keyword>
<dbReference type="Gene3D" id="3.40.50.150">
    <property type="entry name" value="Vaccinia Virus protein VP39"/>
    <property type="match status" value="1"/>
</dbReference>
<keyword evidence="2 7" id="KW-0489">Methyltransferase</keyword>
<protein>
    <recommendedName>
        <fullName evidence="5">Methyltransferase</fullName>
        <ecNumber evidence="5">2.1.1.-</ecNumber>
    </recommendedName>
</protein>
<proteinExistence type="inferred from homology"/>
<dbReference type="Proteomes" id="UP001439984">
    <property type="component" value="Unassembled WGS sequence"/>
</dbReference>